<gene>
    <name evidence="1" type="ORF">BC938DRAFT_484150</name>
</gene>
<name>A0A433QAG7_9FUNG</name>
<dbReference type="AlphaFoldDB" id="A0A433QAG7"/>
<evidence type="ECO:0000313" key="1">
    <source>
        <dbReference type="EMBL" id="RUS26762.1"/>
    </source>
</evidence>
<comment type="caution">
    <text evidence="1">The sequence shown here is derived from an EMBL/GenBank/DDBJ whole genome shotgun (WGS) entry which is preliminary data.</text>
</comment>
<sequence>MIQEPVFPFLPHQIQQGKSRHLKLTREEVLAASQRTPFMNKTVTPKATNLTDEENDYYVESKSVSVGESKSSINAARNYILDMESKEVRKVLKQLIGSNFKITLKI</sequence>
<proteinExistence type="predicted"/>
<reference evidence="1 2" key="1">
    <citation type="journal article" date="2018" name="New Phytol.">
        <title>Phylogenomics of Endogonaceae and evolution of mycorrhizas within Mucoromycota.</title>
        <authorList>
            <person name="Chang Y."/>
            <person name="Desiro A."/>
            <person name="Na H."/>
            <person name="Sandor L."/>
            <person name="Lipzen A."/>
            <person name="Clum A."/>
            <person name="Barry K."/>
            <person name="Grigoriev I.V."/>
            <person name="Martin F.M."/>
            <person name="Stajich J.E."/>
            <person name="Smith M.E."/>
            <person name="Bonito G."/>
            <person name="Spatafora J.W."/>
        </authorList>
    </citation>
    <scope>NUCLEOTIDE SEQUENCE [LARGE SCALE GENOMIC DNA]</scope>
    <source>
        <strain evidence="1 2">AD002</strain>
    </source>
</reference>
<dbReference type="Proteomes" id="UP000274822">
    <property type="component" value="Unassembled WGS sequence"/>
</dbReference>
<evidence type="ECO:0000313" key="2">
    <source>
        <dbReference type="Proteomes" id="UP000274822"/>
    </source>
</evidence>
<dbReference type="EMBL" id="RBNJ01009723">
    <property type="protein sequence ID" value="RUS26762.1"/>
    <property type="molecule type" value="Genomic_DNA"/>
</dbReference>
<protein>
    <submittedName>
        <fullName evidence="1">Uncharacterized protein</fullName>
    </submittedName>
</protein>
<keyword evidence="2" id="KW-1185">Reference proteome</keyword>
<accession>A0A433QAG7</accession>
<organism evidence="1 2">
    <name type="scientific">Jimgerdemannia flammicorona</name>
    <dbReference type="NCBI Taxonomy" id="994334"/>
    <lineage>
        <taxon>Eukaryota</taxon>
        <taxon>Fungi</taxon>
        <taxon>Fungi incertae sedis</taxon>
        <taxon>Mucoromycota</taxon>
        <taxon>Mucoromycotina</taxon>
        <taxon>Endogonomycetes</taxon>
        <taxon>Endogonales</taxon>
        <taxon>Endogonaceae</taxon>
        <taxon>Jimgerdemannia</taxon>
    </lineage>
</organism>